<gene>
    <name evidence="2" type="ORF">Slin15195_G052190</name>
</gene>
<feature type="region of interest" description="Disordered" evidence="1">
    <location>
        <begin position="243"/>
        <end position="267"/>
    </location>
</feature>
<proteinExistence type="predicted"/>
<evidence type="ECO:0000313" key="3">
    <source>
        <dbReference type="Proteomes" id="UP001056384"/>
    </source>
</evidence>
<name>A0A9Q9EIC9_9PEZI</name>
<feature type="compositionally biased region" description="Polar residues" evidence="1">
    <location>
        <begin position="159"/>
        <end position="168"/>
    </location>
</feature>
<feature type="region of interest" description="Disordered" evidence="1">
    <location>
        <begin position="151"/>
        <end position="190"/>
    </location>
</feature>
<organism evidence="2 3">
    <name type="scientific">Septoria linicola</name>
    <dbReference type="NCBI Taxonomy" id="215465"/>
    <lineage>
        <taxon>Eukaryota</taxon>
        <taxon>Fungi</taxon>
        <taxon>Dikarya</taxon>
        <taxon>Ascomycota</taxon>
        <taxon>Pezizomycotina</taxon>
        <taxon>Dothideomycetes</taxon>
        <taxon>Dothideomycetidae</taxon>
        <taxon>Mycosphaerellales</taxon>
        <taxon>Mycosphaerellaceae</taxon>
        <taxon>Septoria</taxon>
    </lineage>
</organism>
<sequence length="364" mass="40542">MASASLEPSKSEPATTNPCVESWKQGIRNDTKKMRMAFLTHLRRYHTSAHDYFCSASIPKQLSCLDSEDCALAHEHFGPVATKCLGDAAFPEKSGATDCYNQIHEMLESAFEPSADIEALVQELEDCTQRRTEELDCVQASVAAVCAASSKASGDRTAETQPRSTRANSLALRCRSSSATEQSPKPSDAAALRPVAAGRILKTKYLAPNRPTRHDLRRTKQRTQQYLHLARLDLDAKLAAAHRRPRRKSAVPPISAAQAFARGQQRRVGERKEWREFGHTLQKYSPRLSIHQQSYGRWLERRGYRRSLARPQGGRCLWSRHFDAKPFIAPGRHRCEDPTKLSMIGLGGEGRSGSGLRTVSYAVS</sequence>
<feature type="compositionally biased region" description="Polar residues" evidence="1">
    <location>
        <begin position="175"/>
        <end position="185"/>
    </location>
</feature>
<protein>
    <submittedName>
        <fullName evidence="2">Uncharacterized protein</fullName>
    </submittedName>
</protein>
<dbReference type="EMBL" id="CP099421">
    <property type="protein sequence ID" value="USW51900.1"/>
    <property type="molecule type" value="Genomic_DNA"/>
</dbReference>
<evidence type="ECO:0000256" key="1">
    <source>
        <dbReference type="SAM" id="MobiDB-lite"/>
    </source>
</evidence>
<accession>A0A9Q9EIC9</accession>
<dbReference type="Proteomes" id="UP001056384">
    <property type="component" value="Chromosome 4"/>
</dbReference>
<dbReference type="AlphaFoldDB" id="A0A9Q9EIC9"/>
<reference evidence="2" key="1">
    <citation type="submission" date="2022-06" db="EMBL/GenBank/DDBJ databases">
        <title>Complete genome sequences of two strains of the flax pathogen Septoria linicola.</title>
        <authorList>
            <person name="Lapalu N."/>
            <person name="Simon A."/>
            <person name="Demenou B."/>
            <person name="Paumier D."/>
            <person name="Guillot M.-P."/>
            <person name="Gout L."/>
            <person name="Valade R."/>
        </authorList>
    </citation>
    <scope>NUCLEOTIDE SEQUENCE</scope>
    <source>
        <strain evidence="2">SE15195</strain>
    </source>
</reference>
<evidence type="ECO:0000313" key="2">
    <source>
        <dbReference type="EMBL" id="USW51900.1"/>
    </source>
</evidence>
<keyword evidence="3" id="KW-1185">Reference proteome</keyword>